<reference evidence="4 5" key="1">
    <citation type="journal article" date="2015" name="Genome Biol. Evol.">
        <title>Comparative Genomics of a Bacterivorous Green Alga Reveals Evolutionary Causalities and Consequences of Phago-Mixotrophic Mode of Nutrition.</title>
        <authorList>
            <person name="Burns J.A."/>
            <person name="Paasch A."/>
            <person name="Narechania A."/>
            <person name="Kim E."/>
        </authorList>
    </citation>
    <scope>NUCLEOTIDE SEQUENCE [LARGE SCALE GENOMIC DNA]</scope>
    <source>
        <strain evidence="4 5">PLY_AMNH</strain>
    </source>
</reference>
<evidence type="ECO:0000313" key="4">
    <source>
        <dbReference type="EMBL" id="KAK3263464.1"/>
    </source>
</evidence>
<keyword evidence="1" id="KW-0175">Coiled coil</keyword>
<feature type="coiled-coil region" evidence="1">
    <location>
        <begin position="39"/>
        <end position="66"/>
    </location>
</feature>
<feature type="transmembrane region" description="Helical" evidence="3">
    <location>
        <begin position="7"/>
        <end position="32"/>
    </location>
</feature>
<keyword evidence="3" id="KW-0472">Membrane</keyword>
<dbReference type="AlphaFoldDB" id="A0AAE0KWW1"/>
<evidence type="ECO:0000256" key="3">
    <source>
        <dbReference type="SAM" id="Phobius"/>
    </source>
</evidence>
<protein>
    <recommendedName>
        <fullName evidence="6">Ion transport domain-containing protein</fullName>
    </recommendedName>
</protein>
<evidence type="ECO:0000313" key="5">
    <source>
        <dbReference type="Proteomes" id="UP001190700"/>
    </source>
</evidence>
<feature type="region of interest" description="Disordered" evidence="2">
    <location>
        <begin position="96"/>
        <end position="121"/>
    </location>
</feature>
<comment type="caution">
    <text evidence="4">The sequence shown here is derived from an EMBL/GenBank/DDBJ whole genome shotgun (WGS) entry which is preliminary data.</text>
</comment>
<keyword evidence="3" id="KW-1133">Transmembrane helix</keyword>
<evidence type="ECO:0008006" key="6">
    <source>
        <dbReference type="Google" id="ProtNLM"/>
    </source>
</evidence>
<proteinExistence type="predicted"/>
<dbReference type="Gene3D" id="1.10.287.70">
    <property type="match status" value="1"/>
</dbReference>
<name>A0AAE0KWW1_9CHLO</name>
<accession>A0AAE0KWW1</accession>
<keyword evidence="5" id="KW-1185">Reference proteome</keyword>
<gene>
    <name evidence="4" type="ORF">CYMTET_27731</name>
</gene>
<organism evidence="4 5">
    <name type="scientific">Cymbomonas tetramitiformis</name>
    <dbReference type="NCBI Taxonomy" id="36881"/>
    <lineage>
        <taxon>Eukaryota</taxon>
        <taxon>Viridiplantae</taxon>
        <taxon>Chlorophyta</taxon>
        <taxon>Pyramimonadophyceae</taxon>
        <taxon>Pyramimonadales</taxon>
        <taxon>Pyramimonadaceae</taxon>
        <taxon>Cymbomonas</taxon>
    </lineage>
</organism>
<feature type="non-terminal residue" evidence="4">
    <location>
        <position position="200"/>
    </location>
</feature>
<evidence type="ECO:0000256" key="2">
    <source>
        <dbReference type="SAM" id="MobiDB-lite"/>
    </source>
</evidence>
<evidence type="ECO:0000256" key="1">
    <source>
        <dbReference type="SAM" id="Coils"/>
    </source>
</evidence>
<dbReference type="EMBL" id="LGRX02015426">
    <property type="protein sequence ID" value="KAK3263464.1"/>
    <property type="molecule type" value="Genomic_DNA"/>
</dbReference>
<dbReference type="Proteomes" id="UP001190700">
    <property type="component" value="Unassembled WGS sequence"/>
</dbReference>
<sequence length="200" mass="22616">MDSGGRLAGIYCLVVVWLGAFVVMNLALAVIYDSYVVCKERAERVKANREEEAAAERQERAKLQASSPTIRNYNPYYDWSTFAFLKQSFRIWNEPEAEDAESTSSEKKADTTEGVEAKGTSNVRARRNWKTVGIKKKALQIWAAVEDKKESISEKQPSRSASEVPVPEGSAIWRGMWLLGRYINDQAQVTRQTSTDELKK</sequence>
<keyword evidence="3" id="KW-0812">Transmembrane</keyword>